<keyword evidence="2" id="KW-1185">Reference proteome</keyword>
<accession>A0A3P8CML4</accession>
<dbReference type="WBParaSite" id="HPBE_0001162901-mRNA-1">
    <property type="protein sequence ID" value="HPBE_0001162901-mRNA-1"/>
    <property type="gene ID" value="HPBE_0001162901"/>
</dbReference>
<gene>
    <name evidence="1" type="ORF">HPBE_LOCUS11630</name>
</gene>
<sequence>MSRFTGGWREWCQSGQESCNSNAFNDTVTEHLATRAECNACGRRNRFDRPSPLAVLAFPLSSDTPPQFHTGFLLSVYLQSKVCGQRRPPSALLLDAFIDQIACPSMMPAWNSDE</sequence>
<dbReference type="EMBL" id="UZAH01027174">
    <property type="protein sequence ID" value="VDO89298.1"/>
    <property type="molecule type" value="Genomic_DNA"/>
</dbReference>
<evidence type="ECO:0000313" key="1">
    <source>
        <dbReference type="EMBL" id="VDO89298.1"/>
    </source>
</evidence>
<evidence type="ECO:0000313" key="3">
    <source>
        <dbReference type="WBParaSite" id="HPBE_0001162901-mRNA-1"/>
    </source>
</evidence>
<protein>
    <submittedName>
        <fullName evidence="3">OrfB_Zn_ribbon domain-containing protein</fullName>
    </submittedName>
</protein>
<reference evidence="3" key="2">
    <citation type="submission" date="2019-09" db="UniProtKB">
        <authorList>
            <consortium name="WormBaseParasite"/>
        </authorList>
    </citation>
    <scope>IDENTIFICATION</scope>
</reference>
<dbReference type="Proteomes" id="UP000050761">
    <property type="component" value="Unassembled WGS sequence"/>
</dbReference>
<organism evidence="2 3">
    <name type="scientific">Heligmosomoides polygyrus</name>
    <name type="common">Parasitic roundworm</name>
    <dbReference type="NCBI Taxonomy" id="6339"/>
    <lineage>
        <taxon>Eukaryota</taxon>
        <taxon>Metazoa</taxon>
        <taxon>Ecdysozoa</taxon>
        <taxon>Nematoda</taxon>
        <taxon>Chromadorea</taxon>
        <taxon>Rhabditida</taxon>
        <taxon>Rhabditina</taxon>
        <taxon>Rhabditomorpha</taxon>
        <taxon>Strongyloidea</taxon>
        <taxon>Heligmosomidae</taxon>
        <taxon>Heligmosomoides</taxon>
    </lineage>
</organism>
<proteinExistence type="predicted"/>
<name>A0A183FU15_HELPZ</name>
<evidence type="ECO:0000313" key="2">
    <source>
        <dbReference type="Proteomes" id="UP000050761"/>
    </source>
</evidence>
<reference evidence="1 2" key="1">
    <citation type="submission" date="2018-11" db="EMBL/GenBank/DDBJ databases">
        <authorList>
            <consortium name="Pathogen Informatics"/>
        </authorList>
    </citation>
    <scope>NUCLEOTIDE SEQUENCE [LARGE SCALE GENOMIC DNA]</scope>
</reference>
<accession>A0A183FU15</accession>
<dbReference type="AlphaFoldDB" id="A0A183FU15"/>